<dbReference type="Proteomes" id="UP000053477">
    <property type="component" value="Unassembled WGS sequence"/>
</dbReference>
<evidence type="ECO:0000313" key="10">
    <source>
        <dbReference type="Proteomes" id="UP000053477"/>
    </source>
</evidence>
<dbReference type="InterPro" id="IPR036846">
    <property type="entry name" value="GM2-AP_sf"/>
</dbReference>
<dbReference type="SUPFAM" id="SSF81296">
    <property type="entry name" value="E set domains"/>
    <property type="match status" value="1"/>
</dbReference>
<evidence type="ECO:0000256" key="4">
    <source>
        <dbReference type="ARBA" id="ARBA00016056"/>
    </source>
</evidence>
<keyword evidence="5" id="KW-0813">Transport</keyword>
<dbReference type="InterPro" id="IPR033917">
    <property type="entry name" value="ML_PG-PI_TP"/>
</dbReference>
<evidence type="ECO:0000256" key="3">
    <source>
        <dbReference type="ARBA" id="ARBA00011245"/>
    </source>
</evidence>
<dbReference type="CDD" id="cd00917">
    <property type="entry name" value="PG-PI_TP"/>
    <property type="match status" value="1"/>
</dbReference>
<evidence type="ECO:0000259" key="8">
    <source>
        <dbReference type="SMART" id="SM00737"/>
    </source>
</evidence>
<keyword evidence="6" id="KW-0732">Signal</keyword>
<evidence type="ECO:0000256" key="6">
    <source>
        <dbReference type="ARBA" id="ARBA00022729"/>
    </source>
</evidence>
<evidence type="ECO:0000256" key="5">
    <source>
        <dbReference type="ARBA" id="ARBA00022448"/>
    </source>
</evidence>
<gene>
    <name evidence="9" type="ORF">SCHPADRAFT_817183</name>
</gene>
<keyword evidence="10" id="KW-1185">Reference proteome</keyword>
<dbReference type="GO" id="GO:0032934">
    <property type="term" value="F:sterol binding"/>
    <property type="evidence" value="ECO:0007669"/>
    <property type="project" value="InterPro"/>
</dbReference>
<evidence type="ECO:0000256" key="1">
    <source>
        <dbReference type="ARBA" id="ARBA00002053"/>
    </source>
</evidence>
<proteinExistence type="inferred from homology"/>
<organism evidence="9 10">
    <name type="scientific">Schizopora paradoxa</name>
    <dbReference type="NCBI Taxonomy" id="27342"/>
    <lineage>
        <taxon>Eukaryota</taxon>
        <taxon>Fungi</taxon>
        <taxon>Dikarya</taxon>
        <taxon>Basidiomycota</taxon>
        <taxon>Agaricomycotina</taxon>
        <taxon>Agaricomycetes</taxon>
        <taxon>Hymenochaetales</taxon>
        <taxon>Schizoporaceae</taxon>
        <taxon>Schizopora</taxon>
    </lineage>
</organism>
<dbReference type="InParanoid" id="A0A0H2S7F4"/>
<dbReference type="AlphaFoldDB" id="A0A0H2S7F4"/>
<dbReference type="PANTHER" id="PTHR11306:SF0">
    <property type="entry name" value="PHOSPHATIDYLGLYCEROL_PHOSPHATIDYLINOSITOL TRANSFER PROTEIN"/>
    <property type="match status" value="1"/>
</dbReference>
<dbReference type="Pfam" id="PF02221">
    <property type="entry name" value="E1_DerP2_DerF2"/>
    <property type="match status" value="1"/>
</dbReference>
<dbReference type="Gene3D" id="2.70.220.10">
    <property type="entry name" value="Ganglioside GM2 activator"/>
    <property type="match status" value="2"/>
</dbReference>
<dbReference type="GO" id="GO:0032366">
    <property type="term" value="P:intracellular sterol transport"/>
    <property type="evidence" value="ECO:0007669"/>
    <property type="project" value="InterPro"/>
</dbReference>
<dbReference type="FunCoup" id="A0A0H2S7F4">
    <property type="interactions" value="1"/>
</dbReference>
<name>A0A0H2S7F4_9AGAM</name>
<comment type="function">
    <text evidence="1">Catalyzes the intermembrane transfer of phosphatidylglycerol and phosphatidylinositol.</text>
</comment>
<dbReference type="PANTHER" id="PTHR11306">
    <property type="entry name" value="NIEMANN PICK TYPE C2 PROTEIN NPC2-RELATED"/>
    <property type="match status" value="1"/>
</dbReference>
<reference evidence="9 10" key="1">
    <citation type="submission" date="2015-04" db="EMBL/GenBank/DDBJ databases">
        <title>Complete genome sequence of Schizopora paradoxa KUC8140, a cosmopolitan wood degrader in East Asia.</title>
        <authorList>
            <consortium name="DOE Joint Genome Institute"/>
            <person name="Min B."/>
            <person name="Park H."/>
            <person name="Jang Y."/>
            <person name="Kim J.-J."/>
            <person name="Kim K.H."/>
            <person name="Pangilinan J."/>
            <person name="Lipzen A."/>
            <person name="Riley R."/>
            <person name="Grigoriev I.V."/>
            <person name="Spatafora J.W."/>
            <person name="Choi I.-G."/>
        </authorList>
    </citation>
    <scope>NUCLEOTIDE SEQUENCE [LARGE SCALE GENOMIC DNA]</scope>
    <source>
        <strain evidence="9 10">KUC8140</strain>
    </source>
</reference>
<protein>
    <recommendedName>
        <fullName evidence="4">Phosphatidylglycerol/phosphatidylinositol transfer protein</fullName>
    </recommendedName>
</protein>
<dbReference type="InterPro" id="IPR014756">
    <property type="entry name" value="Ig_E-set"/>
</dbReference>
<comment type="similarity">
    <text evidence="2">Belongs to the NPC2 family.</text>
</comment>
<evidence type="ECO:0000256" key="2">
    <source>
        <dbReference type="ARBA" id="ARBA00006370"/>
    </source>
</evidence>
<dbReference type="InterPro" id="IPR039670">
    <property type="entry name" value="NPC2-like"/>
</dbReference>
<comment type="subunit">
    <text evidence="3">Monomer.</text>
</comment>
<feature type="domain" description="MD-2-related lipid-recognition" evidence="8">
    <location>
        <begin position="25"/>
        <end position="147"/>
    </location>
</feature>
<evidence type="ECO:0000313" key="9">
    <source>
        <dbReference type="EMBL" id="KLO20167.1"/>
    </source>
</evidence>
<accession>A0A0H2S7F4</accession>
<dbReference type="EMBL" id="KQ085883">
    <property type="protein sequence ID" value="KLO20167.1"/>
    <property type="molecule type" value="Genomic_DNA"/>
</dbReference>
<evidence type="ECO:0000256" key="7">
    <source>
        <dbReference type="ARBA" id="ARBA00023055"/>
    </source>
</evidence>
<dbReference type="OrthoDB" id="6409159at2759"/>
<sequence>MAAVLQENSILDNASPIRTTASWQWQSCGDDTYDVDIKSISISPDPPQKGQDLNVTVSGTVKKEVDEGAYALVQVKVGAIKILTKEIDICEEARNSDMELQCPVKEGDYTVKQTAQLPKEIPPGKFKVTIEGFTVEDENLVCVDIDVDFRMRFPHIW</sequence>
<keyword evidence="7" id="KW-0445">Lipid transport</keyword>
<dbReference type="InterPro" id="IPR003172">
    <property type="entry name" value="ML_dom"/>
</dbReference>
<dbReference type="SMART" id="SM00737">
    <property type="entry name" value="ML"/>
    <property type="match status" value="1"/>
</dbReference>